<dbReference type="InterPro" id="IPR012485">
    <property type="entry name" value="CENP-I"/>
</dbReference>
<keyword evidence="4" id="KW-0158">Chromosome</keyword>
<dbReference type="PANTHER" id="PTHR48208:SF2">
    <property type="entry name" value="CENTROMERE PROTEIN I"/>
    <property type="match status" value="1"/>
</dbReference>
<dbReference type="AlphaFoldDB" id="A0A6A6UM34"/>
<proteinExistence type="inferred from homology"/>
<dbReference type="CDD" id="cd22647">
    <property type="entry name" value="CTF3_NTD_HEAT"/>
    <property type="match status" value="1"/>
</dbReference>
<sequence length="695" mass="77674">MAEDLDEILVALEVVESSCNVPSRSRTRNLAPYIEEITEYGFNSGLRASEQRRIIKLVATKTELDQTSCTTLIRNLVPAEKVPSDVILTAIGALGQGSQKPSPASQAGIVRWVTAVHEVLEDPSFLIRLYGVLFNLLDMISLRAPICQLLGIITRRKHVRPFRIAKLMQLCNQSGGEYALVNLFRVYKNFCPDIIVPPAQGGRGASSPFDSEWRKRMLLLQEANSQMAMGGNTTANTFKVARNGNGKVKSRAIPEVQSFFATEESVTLEEINSVKDFVEYLDQIELPSQLVAGLRDPLLRKYLMLRPSTDSRRRLDFWLQRYFEEEIELANEGFTLSTSLGEILSGLVSYTETIKELHPTVESFFATYLPKWDGNAYVGPVLELLTYLPPRKFSDIYSTMLSPLEQSILGGATSPFEALFDFYGKLVQRWIEAISTHSRQSPQLVQALCHHLEELLSHISVLMLSALATSESASSSIVTYLEKVSTSTLEIVLSNQAIKLPLNLPEHLTFYNLLLSSSLSSISRLCGVLKQYYAVTTQIRKNNSQTLPPSFIPTANHYIIDSTNLFYRSRAFKKEDKNGVGCLCPDSTIDALQLYLPTVNRDYSLPSMFMFSHNPLMSALAATGFDGLEQSRLTESTKVMHQGPVTLRSLFLLQNEGGADVSWVDYRRHILQWMGAHGLGGLEEFMFAVMSSLSK</sequence>
<dbReference type="GO" id="GO:0034080">
    <property type="term" value="P:CENP-A containing chromatin assembly"/>
    <property type="evidence" value="ECO:0007669"/>
    <property type="project" value="TreeGrafter"/>
</dbReference>
<gene>
    <name evidence="7" type="ORF">BT63DRAFT_453023</name>
</gene>
<evidence type="ECO:0000256" key="5">
    <source>
        <dbReference type="ARBA" id="ARBA00023242"/>
    </source>
</evidence>
<evidence type="ECO:0000313" key="7">
    <source>
        <dbReference type="EMBL" id="KAF2672513.1"/>
    </source>
</evidence>
<comment type="similarity">
    <text evidence="3">Belongs to the CENP-I/CTF3 family.</text>
</comment>
<comment type="subcellular location">
    <subcellularLocation>
        <location evidence="2">Chromosome</location>
        <location evidence="2">Centromere</location>
    </subcellularLocation>
    <subcellularLocation>
        <location evidence="1">Nucleus</location>
    </subcellularLocation>
</comment>
<dbReference type="PANTHER" id="PTHR48208">
    <property type="entry name" value="CENTROMERE PROTEIN I"/>
    <property type="match status" value="1"/>
</dbReference>
<evidence type="ECO:0000256" key="3">
    <source>
        <dbReference type="ARBA" id="ARBA00005470"/>
    </source>
</evidence>
<keyword evidence="8" id="KW-1185">Reference proteome</keyword>
<reference evidence="7" key="1">
    <citation type="journal article" date="2020" name="Stud. Mycol.">
        <title>101 Dothideomycetes genomes: a test case for predicting lifestyles and emergence of pathogens.</title>
        <authorList>
            <person name="Haridas S."/>
            <person name="Albert R."/>
            <person name="Binder M."/>
            <person name="Bloem J."/>
            <person name="Labutti K."/>
            <person name="Salamov A."/>
            <person name="Andreopoulos B."/>
            <person name="Baker S."/>
            <person name="Barry K."/>
            <person name="Bills G."/>
            <person name="Bluhm B."/>
            <person name="Cannon C."/>
            <person name="Castanera R."/>
            <person name="Culley D."/>
            <person name="Daum C."/>
            <person name="Ezra D."/>
            <person name="Gonzalez J."/>
            <person name="Henrissat B."/>
            <person name="Kuo A."/>
            <person name="Liang C."/>
            <person name="Lipzen A."/>
            <person name="Lutzoni F."/>
            <person name="Magnuson J."/>
            <person name="Mondo S."/>
            <person name="Nolan M."/>
            <person name="Ohm R."/>
            <person name="Pangilinan J."/>
            <person name="Park H.-J."/>
            <person name="Ramirez L."/>
            <person name="Alfaro M."/>
            <person name="Sun H."/>
            <person name="Tritt A."/>
            <person name="Yoshinaga Y."/>
            <person name="Zwiers L.-H."/>
            <person name="Turgeon B."/>
            <person name="Goodwin S."/>
            <person name="Spatafora J."/>
            <person name="Crous P."/>
            <person name="Grigoriev I."/>
        </authorList>
    </citation>
    <scope>NUCLEOTIDE SEQUENCE</scope>
    <source>
        <strain evidence="7">CBS 115976</strain>
    </source>
</reference>
<evidence type="ECO:0000256" key="1">
    <source>
        <dbReference type="ARBA" id="ARBA00004123"/>
    </source>
</evidence>
<evidence type="ECO:0000256" key="4">
    <source>
        <dbReference type="ARBA" id="ARBA00022454"/>
    </source>
</evidence>
<keyword evidence="6" id="KW-0137">Centromere</keyword>
<keyword evidence="5" id="KW-0539">Nucleus</keyword>
<organism evidence="7 8">
    <name type="scientific">Microthyrium microscopicum</name>
    <dbReference type="NCBI Taxonomy" id="703497"/>
    <lineage>
        <taxon>Eukaryota</taxon>
        <taxon>Fungi</taxon>
        <taxon>Dikarya</taxon>
        <taxon>Ascomycota</taxon>
        <taxon>Pezizomycotina</taxon>
        <taxon>Dothideomycetes</taxon>
        <taxon>Dothideomycetes incertae sedis</taxon>
        <taxon>Microthyriales</taxon>
        <taxon>Microthyriaceae</taxon>
        <taxon>Microthyrium</taxon>
    </lineage>
</organism>
<evidence type="ECO:0000313" key="8">
    <source>
        <dbReference type="Proteomes" id="UP000799302"/>
    </source>
</evidence>
<protein>
    <submittedName>
        <fullName evidence="7">Mis6-domain-containing protein</fullName>
    </submittedName>
</protein>
<evidence type="ECO:0000256" key="2">
    <source>
        <dbReference type="ARBA" id="ARBA00004584"/>
    </source>
</evidence>
<dbReference type="GO" id="GO:0000939">
    <property type="term" value="C:inner kinetochore"/>
    <property type="evidence" value="ECO:0007669"/>
    <property type="project" value="TreeGrafter"/>
</dbReference>
<dbReference type="GO" id="GO:0000070">
    <property type="term" value="P:mitotic sister chromatid segregation"/>
    <property type="evidence" value="ECO:0007669"/>
    <property type="project" value="TreeGrafter"/>
</dbReference>
<dbReference type="Pfam" id="PF07778">
    <property type="entry name" value="CENP-I"/>
    <property type="match status" value="1"/>
</dbReference>
<dbReference type="GO" id="GO:0005634">
    <property type="term" value="C:nucleus"/>
    <property type="evidence" value="ECO:0007669"/>
    <property type="project" value="UniProtKB-SubCell"/>
</dbReference>
<evidence type="ECO:0000256" key="6">
    <source>
        <dbReference type="ARBA" id="ARBA00023328"/>
    </source>
</evidence>
<name>A0A6A6UM34_9PEZI</name>
<dbReference type="OrthoDB" id="6347512at2759"/>
<dbReference type="EMBL" id="MU004232">
    <property type="protein sequence ID" value="KAF2672513.1"/>
    <property type="molecule type" value="Genomic_DNA"/>
</dbReference>
<dbReference type="Proteomes" id="UP000799302">
    <property type="component" value="Unassembled WGS sequence"/>
</dbReference>
<accession>A0A6A6UM34</accession>